<dbReference type="Gene3D" id="2.40.128.320">
    <property type="entry name" value="Protein HRI1, N-terminal domain"/>
    <property type="match status" value="1"/>
</dbReference>
<comment type="subcellular location">
    <subcellularLocation>
        <location evidence="2">Cytoplasm</location>
    </subcellularLocation>
    <subcellularLocation>
        <location evidence="1">Nucleus</location>
    </subcellularLocation>
</comment>
<dbReference type="EMBL" id="ML004461">
    <property type="protein sequence ID" value="RKP30297.1"/>
    <property type="molecule type" value="Genomic_DNA"/>
</dbReference>
<name>A0A4P9ZBR7_9ASCO</name>
<dbReference type="InterPro" id="IPR031818">
    <property type="entry name" value="Hri1"/>
</dbReference>
<accession>A0A4P9ZBR7</accession>
<dbReference type="AlphaFoldDB" id="A0A4P9ZBR7"/>
<dbReference type="OrthoDB" id="4045395at2759"/>
<gene>
    <name evidence="7" type="ORF">METBISCDRAFT_180</name>
</gene>
<evidence type="ECO:0000256" key="1">
    <source>
        <dbReference type="ARBA" id="ARBA00004123"/>
    </source>
</evidence>
<sequence length="187" mass="21166">MVLSTCASLQWVPGDASELMHTLVFMSPADHFVDARIYKNQYPHIQEDFEDIFDWVIVGEKVPLSDSRIRFTHAVDLREIMTALKTNRPLLECRSGPDIGEFSPVEGSANRRETGTMVHPATGVPTEYVEIWRLLDPIRTTFETEVAEGDAWDATVCTATYRYSEGKRQGRVIVLGNWVQGVIYDSL</sequence>
<protein>
    <recommendedName>
        <fullName evidence="4">Protein HRI1</fullName>
    </recommendedName>
</protein>
<evidence type="ECO:0000313" key="7">
    <source>
        <dbReference type="EMBL" id="RKP30297.1"/>
    </source>
</evidence>
<keyword evidence="8" id="KW-1185">Reference proteome</keyword>
<keyword evidence="6" id="KW-0539">Nucleus</keyword>
<keyword evidence="5" id="KW-0963">Cytoplasm</keyword>
<dbReference type="GO" id="GO:0005634">
    <property type="term" value="C:nucleus"/>
    <property type="evidence" value="ECO:0007669"/>
    <property type="project" value="UniProtKB-SubCell"/>
</dbReference>
<evidence type="ECO:0000256" key="3">
    <source>
        <dbReference type="ARBA" id="ARBA00005229"/>
    </source>
</evidence>
<evidence type="ECO:0000256" key="6">
    <source>
        <dbReference type="ARBA" id="ARBA00023242"/>
    </source>
</evidence>
<comment type="similarity">
    <text evidence="3">Belongs to the HRI1 family.</text>
</comment>
<dbReference type="Proteomes" id="UP000268321">
    <property type="component" value="Unassembled WGS sequence"/>
</dbReference>
<dbReference type="InterPro" id="IPR043047">
    <property type="entry name" value="Hri1_N_sf"/>
</dbReference>
<dbReference type="InterPro" id="IPR038744">
    <property type="entry name" value="Hri1_N"/>
</dbReference>
<proteinExistence type="inferred from homology"/>
<evidence type="ECO:0000256" key="2">
    <source>
        <dbReference type="ARBA" id="ARBA00004496"/>
    </source>
</evidence>
<evidence type="ECO:0000256" key="5">
    <source>
        <dbReference type="ARBA" id="ARBA00022490"/>
    </source>
</evidence>
<organism evidence="7 8">
    <name type="scientific">Metschnikowia bicuspidata</name>
    <dbReference type="NCBI Taxonomy" id="27322"/>
    <lineage>
        <taxon>Eukaryota</taxon>
        <taxon>Fungi</taxon>
        <taxon>Dikarya</taxon>
        <taxon>Ascomycota</taxon>
        <taxon>Saccharomycotina</taxon>
        <taxon>Pichiomycetes</taxon>
        <taxon>Metschnikowiaceae</taxon>
        <taxon>Metschnikowia</taxon>
    </lineage>
</organism>
<dbReference type="GO" id="GO:0005737">
    <property type="term" value="C:cytoplasm"/>
    <property type="evidence" value="ECO:0007669"/>
    <property type="project" value="UniProtKB-SubCell"/>
</dbReference>
<evidence type="ECO:0000313" key="8">
    <source>
        <dbReference type="Proteomes" id="UP000268321"/>
    </source>
</evidence>
<reference evidence="8" key="1">
    <citation type="journal article" date="2018" name="Nat. Microbiol.">
        <title>Leveraging single-cell genomics to expand the fungal tree of life.</title>
        <authorList>
            <person name="Ahrendt S.R."/>
            <person name="Quandt C.A."/>
            <person name="Ciobanu D."/>
            <person name="Clum A."/>
            <person name="Salamov A."/>
            <person name="Andreopoulos B."/>
            <person name="Cheng J.F."/>
            <person name="Woyke T."/>
            <person name="Pelin A."/>
            <person name="Henrissat B."/>
            <person name="Reynolds N.K."/>
            <person name="Benny G.L."/>
            <person name="Smith M.E."/>
            <person name="James T.Y."/>
            <person name="Grigoriev I.V."/>
        </authorList>
    </citation>
    <scope>NUCLEOTIDE SEQUENCE [LARGE SCALE GENOMIC DNA]</scope>
    <source>
        <strain evidence="8">Baker2002</strain>
    </source>
</reference>
<dbReference type="CDD" id="cd11692">
    <property type="entry name" value="HRI1_N_like"/>
    <property type="match status" value="1"/>
</dbReference>
<dbReference type="Pfam" id="PF16815">
    <property type="entry name" value="HRI1"/>
    <property type="match status" value="1"/>
</dbReference>
<evidence type="ECO:0000256" key="4">
    <source>
        <dbReference type="ARBA" id="ARBA00017063"/>
    </source>
</evidence>
<feature type="non-terminal residue" evidence="7">
    <location>
        <position position="187"/>
    </location>
</feature>